<dbReference type="RefSeq" id="WP_258542759.1">
    <property type="nucleotide sequence ID" value="NZ_OU015584.1"/>
</dbReference>
<keyword evidence="3" id="KW-1185">Reference proteome</keyword>
<proteinExistence type="predicted"/>
<evidence type="ECO:0000313" key="3">
    <source>
        <dbReference type="Proteomes" id="UP000683507"/>
    </source>
</evidence>
<evidence type="ECO:0000313" key="2">
    <source>
        <dbReference type="EMBL" id="CAG5084681.1"/>
    </source>
</evidence>
<dbReference type="InterPro" id="IPR007314">
    <property type="entry name" value="Cofac_haem-bd_dom"/>
</dbReference>
<gene>
    <name evidence="2" type="ORF">CRYO30217_02538</name>
</gene>
<dbReference type="EMBL" id="OU015584">
    <property type="protein sequence ID" value="CAG5084681.1"/>
    <property type="molecule type" value="Genomic_DNA"/>
</dbReference>
<accession>A0A916JNH9</accession>
<sequence>MKYFIGSIFCFVITLYSAQDAAYQIFTGKGKKANFKKMTKQIWDADVVLFGELHDNPIAHWLQYEVGKYLLENGEEIIFGAEMFERDEQEFLTQYMKDEITAEQFDSIAGLWNNFFTDYLPVVDLAKEFDADFIATNIVRKYASQVYKQGLESLEGLSEDEKKDIAPLPIPFDINVPCYQKMLEMMGGHGGENFPKAQAIKDATMAHFIVTNFTTGEGNVFYHLNGSFHSDNKEGIGWYINQYAPALKVFNISVVLQSDVSKLEEEYLGIADFIIVVDEDMTSTY</sequence>
<feature type="domain" description="Haem-binding uptake Tiki superfamily ChaN" evidence="1">
    <location>
        <begin position="38"/>
        <end position="240"/>
    </location>
</feature>
<dbReference type="KEGG" id="ptan:CRYO30217_02538"/>
<dbReference type="Proteomes" id="UP000683507">
    <property type="component" value="Chromosome"/>
</dbReference>
<name>A0A916JNH9_9FLAO</name>
<evidence type="ECO:0000259" key="1">
    <source>
        <dbReference type="Pfam" id="PF04187"/>
    </source>
</evidence>
<dbReference type="Gene3D" id="3.40.50.11550">
    <property type="match status" value="1"/>
</dbReference>
<dbReference type="AlphaFoldDB" id="A0A916JNH9"/>
<reference evidence="2" key="1">
    <citation type="submission" date="2021-04" db="EMBL/GenBank/DDBJ databases">
        <authorList>
            <person name="Rodrigo-Torres L."/>
            <person name="Arahal R. D."/>
            <person name="Lucena T."/>
        </authorList>
    </citation>
    <scope>NUCLEOTIDE SEQUENCE</scope>
    <source>
        <strain evidence="2">AS29M-1</strain>
    </source>
</reference>
<organism evidence="2 3">
    <name type="scientific">Parvicella tangerina</name>
    <dbReference type="NCBI Taxonomy" id="2829795"/>
    <lineage>
        <taxon>Bacteria</taxon>
        <taxon>Pseudomonadati</taxon>
        <taxon>Bacteroidota</taxon>
        <taxon>Flavobacteriia</taxon>
        <taxon>Flavobacteriales</taxon>
        <taxon>Parvicellaceae</taxon>
        <taxon>Parvicella</taxon>
    </lineage>
</organism>
<dbReference type="CDD" id="cd14727">
    <property type="entry name" value="ChanN-like"/>
    <property type="match status" value="1"/>
</dbReference>
<protein>
    <recommendedName>
        <fullName evidence="1">Haem-binding uptake Tiki superfamily ChaN domain-containing protein</fullName>
    </recommendedName>
</protein>
<dbReference type="SUPFAM" id="SSF159501">
    <property type="entry name" value="EreA/ChaN-like"/>
    <property type="match status" value="1"/>
</dbReference>
<dbReference type="Pfam" id="PF04187">
    <property type="entry name" value="Cofac_haem_bdg"/>
    <property type="match status" value="1"/>
</dbReference>